<dbReference type="RefSeq" id="XP_075096301.1">
    <property type="nucleotide sequence ID" value="XM_075240200.1"/>
</dbReference>
<sequence length="180" mass="19999">MRPKDALRVNNGRDLRTMHYPPSFVTAVIATDYEATTYLVKNIRKDACTKLASLGNKNVLHDFSILCNSQVFLPMEISLDAASLFSPFTPSVPAYVNIFLFQGGFHKMMMVLLLAGCAAATSIGFVGKYGVRQAGWMPICDHVSKFCQRVADSVMLSYLGVFFYLCLTIISANRSRHIQV</sequence>
<keyword evidence="1" id="KW-1185">Reference proteome</keyword>
<evidence type="ECO:0000313" key="1">
    <source>
        <dbReference type="Proteomes" id="UP000790787"/>
    </source>
</evidence>
<accession>A0AC58TGE9</accession>
<organism evidence="1 2">
    <name type="scientific">Nicotiana tabacum</name>
    <name type="common">Common tobacco</name>
    <dbReference type="NCBI Taxonomy" id="4097"/>
    <lineage>
        <taxon>Eukaryota</taxon>
        <taxon>Viridiplantae</taxon>
        <taxon>Streptophyta</taxon>
        <taxon>Embryophyta</taxon>
        <taxon>Tracheophyta</taxon>
        <taxon>Spermatophyta</taxon>
        <taxon>Magnoliopsida</taxon>
        <taxon>eudicotyledons</taxon>
        <taxon>Gunneridae</taxon>
        <taxon>Pentapetalae</taxon>
        <taxon>asterids</taxon>
        <taxon>lamiids</taxon>
        <taxon>Solanales</taxon>
        <taxon>Solanaceae</taxon>
        <taxon>Nicotianoideae</taxon>
        <taxon>Nicotianeae</taxon>
        <taxon>Nicotiana</taxon>
    </lineage>
</organism>
<name>A0AC58TGE9_TOBAC</name>
<gene>
    <name evidence="2" type="primary">LOC142174411</name>
</gene>
<reference evidence="2" key="2">
    <citation type="submission" date="2025-08" db="UniProtKB">
        <authorList>
            <consortium name="RefSeq"/>
        </authorList>
    </citation>
    <scope>IDENTIFICATION</scope>
    <source>
        <tissue evidence="2">Leaf</tissue>
    </source>
</reference>
<proteinExistence type="predicted"/>
<protein>
    <submittedName>
        <fullName evidence="2">CASP-like protein 1F1</fullName>
    </submittedName>
</protein>
<reference evidence="1" key="1">
    <citation type="journal article" date="2014" name="Nat. Commun.">
        <title>The tobacco genome sequence and its comparison with those of tomato and potato.</title>
        <authorList>
            <person name="Sierro N."/>
            <person name="Battey J.N."/>
            <person name="Ouadi S."/>
            <person name="Bakaher N."/>
            <person name="Bovet L."/>
            <person name="Willig A."/>
            <person name="Goepfert S."/>
            <person name="Peitsch M.C."/>
            <person name="Ivanov N.V."/>
        </authorList>
    </citation>
    <scope>NUCLEOTIDE SEQUENCE [LARGE SCALE GENOMIC DNA]</scope>
</reference>
<dbReference type="Proteomes" id="UP000790787">
    <property type="component" value="Chromosome 20"/>
</dbReference>
<evidence type="ECO:0000313" key="2">
    <source>
        <dbReference type="RefSeq" id="XP_075096301.1"/>
    </source>
</evidence>